<comment type="caution">
    <text evidence="3">The sequence shown here is derived from an EMBL/GenBank/DDBJ whole genome shotgun (WGS) entry which is preliminary data.</text>
</comment>
<accession>A0A2J7PPR6</accession>
<keyword evidence="2" id="KW-0472">Membrane</keyword>
<keyword evidence="4" id="KW-1185">Reference proteome</keyword>
<keyword evidence="1" id="KW-0560">Oxidoreductase</keyword>
<keyword evidence="2" id="KW-0812">Transmembrane</keyword>
<dbReference type="Proteomes" id="UP000235965">
    <property type="component" value="Unassembled WGS sequence"/>
</dbReference>
<organism evidence="3 4">
    <name type="scientific">Cryptotermes secundus</name>
    <dbReference type="NCBI Taxonomy" id="105785"/>
    <lineage>
        <taxon>Eukaryota</taxon>
        <taxon>Metazoa</taxon>
        <taxon>Ecdysozoa</taxon>
        <taxon>Arthropoda</taxon>
        <taxon>Hexapoda</taxon>
        <taxon>Insecta</taxon>
        <taxon>Pterygota</taxon>
        <taxon>Neoptera</taxon>
        <taxon>Polyneoptera</taxon>
        <taxon>Dictyoptera</taxon>
        <taxon>Blattodea</taxon>
        <taxon>Blattoidea</taxon>
        <taxon>Termitoidae</taxon>
        <taxon>Kalotermitidae</taxon>
        <taxon>Cryptotermitinae</taxon>
        <taxon>Cryptotermes</taxon>
    </lineage>
</organism>
<dbReference type="PANTHER" id="PTHR43157:SF31">
    <property type="entry name" value="PHOSPHATIDYLINOSITOL-GLYCAN BIOSYNTHESIS CLASS F PROTEIN"/>
    <property type="match status" value="1"/>
</dbReference>
<dbReference type="STRING" id="105785.A0A2J7PPR6"/>
<dbReference type="InParanoid" id="A0A2J7PPR6"/>
<evidence type="ECO:0000313" key="3">
    <source>
        <dbReference type="EMBL" id="PNF18296.1"/>
    </source>
</evidence>
<feature type="transmembrane region" description="Helical" evidence="2">
    <location>
        <begin position="6"/>
        <end position="25"/>
    </location>
</feature>
<dbReference type="Gene3D" id="3.40.50.720">
    <property type="entry name" value="NAD(P)-binding Rossmann-like Domain"/>
    <property type="match status" value="2"/>
</dbReference>
<reference evidence="3 4" key="1">
    <citation type="submission" date="2017-12" db="EMBL/GenBank/DDBJ databases">
        <title>Hemimetabolous genomes reveal molecular basis of termite eusociality.</title>
        <authorList>
            <person name="Harrison M.C."/>
            <person name="Jongepier E."/>
            <person name="Robertson H.M."/>
            <person name="Arning N."/>
            <person name="Bitard-Feildel T."/>
            <person name="Chao H."/>
            <person name="Childers C.P."/>
            <person name="Dinh H."/>
            <person name="Doddapaneni H."/>
            <person name="Dugan S."/>
            <person name="Gowin J."/>
            <person name="Greiner C."/>
            <person name="Han Y."/>
            <person name="Hu H."/>
            <person name="Hughes D.S.T."/>
            <person name="Huylmans A.-K."/>
            <person name="Kemena C."/>
            <person name="Kremer L.P.M."/>
            <person name="Lee S.L."/>
            <person name="Lopez-Ezquerra A."/>
            <person name="Mallet L."/>
            <person name="Monroy-Kuhn J.M."/>
            <person name="Moser A."/>
            <person name="Murali S.C."/>
            <person name="Muzny D.M."/>
            <person name="Otani S."/>
            <person name="Piulachs M.-D."/>
            <person name="Poelchau M."/>
            <person name="Qu J."/>
            <person name="Schaub F."/>
            <person name="Wada-Katsumata A."/>
            <person name="Worley K.C."/>
            <person name="Xie Q."/>
            <person name="Ylla G."/>
            <person name="Poulsen M."/>
            <person name="Gibbs R.A."/>
            <person name="Schal C."/>
            <person name="Richards S."/>
            <person name="Belles X."/>
            <person name="Korb J."/>
            <person name="Bornberg-Bauer E."/>
        </authorList>
    </citation>
    <scope>NUCLEOTIDE SEQUENCE [LARGE SCALE GENOMIC DNA]</scope>
    <source>
        <tissue evidence="3">Whole body</tissue>
    </source>
</reference>
<feature type="transmembrane region" description="Helical" evidence="2">
    <location>
        <begin position="245"/>
        <end position="270"/>
    </location>
</feature>
<dbReference type="GO" id="GO:0016491">
    <property type="term" value="F:oxidoreductase activity"/>
    <property type="evidence" value="ECO:0007669"/>
    <property type="project" value="UniProtKB-KW"/>
</dbReference>
<evidence type="ECO:0000256" key="2">
    <source>
        <dbReference type="SAM" id="Phobius"/>
    </source>
</evidence>
<sequence>MVLGVSVVVYVVVPFLLTVGLVGKFREYQWGHCKSISSLNGKVFIVTGASSGTGKETMYELARKKACHDLKNVKNAIEEIRRDVSSGELYTIPLFAFYFPKMASTMLKFYHQVHMLPTFSKGCHEPHNQMPLSNHRKFLMNDGVVPKFLILSCIDEMPSLFISRIVIVSSMPHERGTIDFDNLNGERGFAGAGWCMNPAYCNSQLANMLFNIELSKRIQGTGVDSFALCPGFVYKNLFRYSNVKWYHYILFLARCIVFHADTIPGMMIIVDCNNGDSS</sequence>
<evidence type="ECO:0000313" key="4">
    <source>
        <dbReference type="Proteomes" id="UP000235965"/>
    </source>
</evidence>
<name>A0A2J7PPR6_9NEOP</name>
<dbReference type="OrthoDB" id="6631145at2759"/>
<dbReference type="EMBL" id="NEVH01022651">
    <property type="protein sequence ID" value="PNF18296.1"/>
    <property type="molecule type" value="Genomic_DNA"/>
</dbReference>
<dbReference type="SUPFAM" id="SSF51735">
    <property type="entry name" value="NAD(P)-binding Rossmann-fold domains"/>
    <property type="match status" value="1"/>
</dbReference>
<protein>
    <submittedName>
        <fullName evidence="3">Uncharacterized protein</fullName>
    </submittedName>
</protein>
<dbReference type="AlphaFoldDB" id="A0A2J7PPR6"/>
<gene>
    <name evidence="3" type="ORF">B7P43_G15485</name>
</gene>
<proteinExistence type="predicted"/>
<dbReference type="InterPro" id="IPR036291">
    <property type="entry name" value="NAD(P)-bd_dom_sf"/>
</dbReference>
<keyword evidence="2" id="KW-1133">Transmembrane helix</keyword>
<evidence type="ECO:0000256" key="1">
    <source>
        <dbReference type="ARBA" id="ARBA00023002"/>
    </source>
</evidence>
<dbReference type="PANTHER" id="PTHR43157">
    <property type="entry name" value="PHOSPHATIDYLINOSITOL-GLYCAN BIOSYNTHESIS CLASS F PROTEIN-RELATED"/>
    <property type="match status" value="1"/>
</dbReference>